<dbReference type="RefSeq" id="WP_264073701.1">
    <property type="nucleotide sequence ID" value="NZ_CP076676.1"/>
</dbReference>
<accession>A0AAX3DTI2</accession>
<dbReference type="InterPro" id="IPR044999">
    <property type="entry name" value="CbbY-like"/>
</dbReference>
<dbReference type="SFLD" id="SFLDS00003">
    <property type="entry name" value="Haloacid_Dehalogenase"/>
    <property type="match status" value="1"/>
</dbReference>
<evidence type="ECO:0000313" key="1">
    <source>
        <dbReference type="EMBL" id="UYO38039.1"/>
    </source>
</evidence>
<dbReference type="InterPro" id="IPR036412">
    <property type="entry name" value="HAD-like_sf"/>
</dbReference>
<dbReference type="Gene3D" id="1.10.150.240">
    <property type="entry name" value="Putative phosphatase, domain 2"/>
    <property type="match status" value="1"/>
</dbReference>
<dbReference type="PRINTS" id="PR00413">
    <property type="entry name" value="HADHALOGNASE"/>
</dbReference>
<sequence>MPDALIFDVDGTLSETEELHRQAFNRAFKEAGLPWHWDRELYRDLLTVTGGKERLAHFIANYAPTYTTSVSVAALHAAKTDCYAAMVADGTIGLRPVVVRLLREAQRSGIKLAIATTTGLPNVASLLKATLGSDAIDAFAAIGAGDIVAAKKPAPDVYHYVLNQLGVPAERCLAIEDSCNGLAAARAAGIPTVVTPSLYTEHEAFSDALAVLSDLGDAGAPYRHLAGKGETETMVTIAGLERWLA</sequence>
<keyword evidence="1" id="KW-0378">Hydrolase</keyword>
<dbReference type="SFLD" id="SFLDF00035">
    <property type="entry name" value="phosphoglycolate_phosphatase"/>
    <property type="match status" value="1"/>
</dbReference>
<reference evidence="1" key="1">
    <citation type="journal article" date="2022" name="Biol. Control">
        <title>In silico genomic analysis of Rhodopseudomonas palustris strains revealed potential biocontrol agents and crop yield enhancers.</title>
        <authorList>
            <person name="Surachat K."/>
            <person name="Kantachote D."/>
            <person name="Deachamag P."/>
            <person name="Wonglapsuwan M."/>
        </authorList>
    </citation>
    <scope>NUCLEOTIDE SEQUENCE</scope>
    <source>
        <strain evidence="1">TLS06</strain>
    </source>
</reference>
<dbReference type="AlphaFoldDB" id="A0AAX3DTI2"/>
<dbReference type="Gene3D" id="3.40.50.1000">
    <property type="entry name" value="HAD superfamily/HAD-like"/>
    <property type="match status" value="1"/>
</dbReference>
<dbReference type="NCBIfam" id="TIGR01509">
    <property type="entry name" value="HAD-SF-IA-v3"/>
    <property type="match status" value="1"/>
</dbReference>
<gene>
    <name evidence="1" type="ORF">KQX62_14965</name>
</gene>
<dbReference type="EMBL" id="CP076676">
    <property type="protein sequence ID" value="UYO38039.1"/>
    <property type="molecule type" value="Genomic_DNA"/>
</dbReference>
<dbReference type="SFLD" id="SFLDG01135">
    <property type="entry name" value="C1.5.6:_HAD__Beta-PGM__Phospha"/>
    <property type="match status" value="1"/>
</dbReference>
<dbReference type="SUPFAM" id="SSF56784">
    <property type="entry name" value="HAD-like"/>
    <property type="match status" value="1"/>
</dbReference>
<dbReference type="PANTHER" id="PTHR42896">
    <property type="entry name" value="XYLULOSE-1,5-BISPHOSPHATE (XUBP) PHOSPHATASE"/>
    <property type="match status" value="1"/>
</dbReference>
<dbReference type="Proteomes" id="UP001163166">
    <property type="component" value="Chromosome"/>
</dbReference>
<name>A0AAX3DTI2_RHOPL</name>
<proteinExistence type="predicted"/>
<dbReference type="InterPro" id="IPR023198">
    <property type="entry name" value="PGP-like_dom2"/>
</dbReference>
<protein>
    <submittedName>
        <fullName evidence="1">HAD-IA family hydrolase</fullName>
    </submittedName>
</protein>
<dbReference type="SFLD" id="SFLDG01129">
    <property type="entry name" value="C1.5:_HAD__Beta-PGM__Phosphata"/>
    <property type="match status" value="1"/>
</dbReference>
<organism evidence="1 2">
    <name type="scientific">Rhodopseudomonas palustris</name>
    <dbReference type="NCBI Taxonomy" id="1076"/>
    <lineage>
        <taxon>Bacteria</taxon>
        <taxon>Pseudomonadati</taxon>
        <taxon>Pseudomonadota</taxon>
        <taxon>Alphaproteobacteria</taxon>
        <taxon>Hyphomicrobiales</taxon>
        <taxon>Nitrobacteraceae</taxon>
        <taxon>Rhodopseudomonas</taxon>
    </lineage>
</organism>
<dbReference type="PANTHER" id="PTHR42896:SF2">
    <property type="entry name" value="CBBY-LIKE PROTEIN"/>
    <property type="match status" value="1"/>
</dbReference>
<dbReference type="InterPro" id="IPR023214">
    <property type="entry name" value="HAD_sf"/>
</dbReference>
<dbReference type="GO" id="GO:0016787">
    <property type="term" value="F:hydrolase activity"/>
    <property type="evidence" value="ECO:0007669"/>
    <property type="project" value="UniProtKB-KW"/>
</dbReference>
<dbReference type="Pfam" id="PF00702">
    <property type="entry name" value="Hydrolase"/>
    <property type="match status" value="1"/>
</dbReference>
<evidence type="ECO:0000313" key="2">
    <source>
        <dbReference type="Proteomes" id="UP001163166"/>
    </source>
</evidence>
<dbReference type="InterPro" id="IPR006439">
    <property type="entry name" value="HAD-SF_hydro_IA"/>
</dbReference>